<feature type="region of interest" description="Disordered" evidence="1">
    <location>
        <begin position="194"/>
        <end position="218"/>
    </location>
</feature>
<organism evidence="2">
    <name type="scientific">Absidia glauca</name>
    <name type="common">Pin mould</name>
    <dbReference type="NCBI Taxonomy" id="4829"/>
    <lineage>
        <taxon>Eukaryota</taxon>
        <taxon>Fungi</taxon>
        <taxon>Fungi incertae sedis</taxon>
        <taxon>Mucoromycota</taxon>
        <taxon>Mucoromycotina</taxon>
        <taxon>Mucoromycetes</taxon>
        <taxon>Mucorales</taxon>
        <taxon>Cunninghamellaceae</taxon>
        <taxon>Absidia</taxon>
    </lineage>
</organism>
<reference evidence="2" key="1">
    <citation type="submission" date="2016-04" db="EMBL/GenBank/DDBJ databases">
        <authorList>
            <person name="Evans L.H."/>
            <person name="Alamgir A."/>
            <person name="Owens N."/>
            <person name="Weber N.D."/>
            <person name="Virtaneva K."/>
            <person name="Barbian K."/>
            <person name="Babar A."/>
            <person name="Rosenke K."/>
        </authorList>
    </citation>
    <scope>NUCLEOTIDE SEQUENCE [LARGE SCALE GENOMIC DNA]</scope>
    <source>
        <strain evidence="2">CBS 101.48</strain>
    </source>
</reference>
<feature type="compositionally biased region" description="Polar residues" evidence="1">
    <location>
        <begin position="197"/>
        <end position="218"/>
    </location>
</feature>
<dbReference type="InParanoid" id="A0A168L3Z2"/>
<evidence type="ECO:0000313" key="2">
    <source>
        <dbReference type="EMBL" id="SAL96019.1"/>
    </source>
</evidence>
<name>A0A168L3Z2_ABSGL</name>
<dbReference type="AlphaFoldDB" id="A0A168L3Z2"/>
<dbReference type="EMBL" id="LT550508">
    <property type="protein sequence ID" value="SAL96019.1"/>
    <property type="molecule type" value="Genomic_DNA"/>
</dbReference>
<protein>
    <submittedName>
        <fullName evidence="2">Uncharacterized protein</fullName>
    </submittedName>
</protein>
<proteinExistence type="predicted"/>
<gene>
    <name evidence="2" type="primary">ABSGL_01363.1 scaffold 1305</name>
</gene>
<evidence type="ECO:0000256" key="1">
    <source>
        <dbReference type="SAM" id="MobiDB-lite"/>
    </source>
</evidence>
<keyword evidence="3" id="KW-1185">Reference proteome</keyword>
<dbReference type="Proteomes" id="UP000078561">
    <property type="component" value="Unassembled WGS sequence"/>
</dbReference>
<feature type="non-terminal residue" evidence="2">
    <location>
        <position position="218"/>
    </location>
</feature>
<evidence type="ECO:0000313" key="3">
    <source>
        <dbReference type="Proteomes" id="UP000078561"/>
    </source>
</evidence>
<dbReference type="STRING" id="4829.A0A168L3Z2"/>
<sequence length="218" mass="25089">MLVILKTQLYHAARTFVNKLIRSDPNLSYEGVMRRLMDQYITPELIQTYEYAFNSMTQGIAEHPRTFYARLFEAAELAEIESESMIQSRFRAGLHNIIQQHCISLGCKDIDTWLKASEGYWMAHHPQKVSMAGNPFHPQSMNSACMNEMSTPTDVQITSGPSLNSIAATTTSTMPFDMIDLKKTLRDIIKEELNNHRGYQQQQSRPYQGNQQRSHNQR</sequence>
<dbReference type="OrthoDB" id="2275032at2759"/>
<accession>A0A168L3Z2</accession>